<keyword evidence="9 15" id="KW-0067">ATP-binding</keyword>
<dbReference type="Gene3D" id="3.30.470.20">
    <property type="entry name" value="ATP-grasp fold, B domain"/>
    <property type="match status" value="1"/>
</dbReference>
<dbReference type="FunFam" id="3.40.50.20:FF:000006">
    <property type="entry name" value="Phosphoribosylamine--glycine ligase, chloroplastic"/>
    <property type="match status" value="1"/>
</dbReference>
<dbReference type="NCBIfam" id="TIGR00877">
    <property type="entry name" value="purD"/>
    <property type="match status" value="1"/>
</dbReference>
<evidence type="ECO:0000256" key="7">
    <source>
        <dbReference type="ARBA" id="ARBA00022741"/>
    </source>
</evidence>
<dbReference type="OrthoDB" id="9807240at2"/>
<name>B8D1A2_HALOH</name>
<dbReference type="PROSITE" id="PS00184">
    <property type="entry name" value="GARS"/>
    <property type="match status" value="1"/>
</dbReference>
<dbReference type="InterPro" id="IPR020560">
    <property type="entry name" value="PRibGlycinamide_synth_C-dom"/>
</dbReference>
<dbReference type="HOGENOM" id="CLU_027420_3_1_9"/>
<dbReference type="KEGG" id="hor:Hore_23090"/>
<accession>B8D1A2</accession>
<dbReference type="InterPro" id="IPR016185">
    <property type="entry name" value="PreATP-grasp_dom_sf"/>
</dbReference>
<evidence type="ECO:0000256" key="13">
    <source>
        <dbReference type="ARBA" id="ARBA00042864"/>
    </source>
</evidence>
<evidence type="ECO:0000256" key="5">
    <source>
        <dbReference type="ARBA" id="ARBA00022598"/>
    </source>
</evidence>
<evidence type="ECO:0000313" key="17">
    <source>
        <dbReference type="EMBL" id="ACL71054.1"/>
    </source>
</evidence>
<dbReference type="AlphaFoldDB" id="B8D1A2"/>
<dbReference type="Pfam" id="PF02843">
    <property type="entry name" value="GARS_C"/>
    <property type="match status" value="1"/>
</dbReference>
<dbReference type="GO" id="GO:0006189">
    <property type="term" value="P:'de novo' IMP biosynthetic process"/>
    <property type="evidence" value="ECO:0007669"/>
    <property type="project" value="UniProtKB-UniRule"/>
</dbReference>
<dbReference type="GO" id="GO:0004637">
    <property type="term" value="F:phosphoribosylamine-glycine ligase activity"/>
    <property type="evidence" value="ECO:0007669"/>
    <property type="project" value="UniProtKB-UniRule"/>
</dbReference>
<sequence>MKILVVGSGGREHALVWKLYQSERVERIFVAPGNDGMAELAEIVNIKSNDIKGLADWAEENGIDLTVVGPEEPLVNGIVDEFESRGLRIFGPDKKAARIEGSKVFAKSILKKYNIPTAEFEVFTTFEEALAYLKQAEYPLVIKAEGLAAGKGVFIATDKEKACQAVEKIMEKRIFGDAGQRIVVEDFLEGEEVSVLALTDGKTIIPMVPAQDHKPVFDGDEGPNTGGMGAYSPVPFVGSDLQHEVYENILEPTVRALNKEGIKYKGILYAGLILTDSGPKVLEFNARFGDPETQVIIPRLKTDLVDLIDAVIDEKLEGKRLDWDDRAAVCVVLASGGYPFDYDTGYRIKGLEQLAQYDNFLIFHAGTKMEDGHFVTDGGRVMGITVLGNGLIDAINQVYQAVEDIYFEDMHYRTDIGYKAIVDDY</sequence>
<feature type="domain" description="ATP-grasp" evidence="16">
    <location>
        <begin position="107"/>
        <end position="313"/>
    </location>
</feature>
<organism evidence="17 18">
    <name type="scientific">Halothermothrix orenii (strain H 168 / OCM 544 / DSM 9562)</name>
    <dbReference type="NCBI Taxonomy" id="373903"/>
    <lineage>
        <taxon>Bacteria</taxon>
        <taxon>Bacillati</taxon>
        <taxon>Bacillota</taxon>
        <taxon>Clostridia</taxon>
        <taxon>Halanaerobiales</taxon>
        <taxon>Halothermotrichaceae</taxon>
        <taxon>Halothermothrix</taxon>
    </lineage>
</organism>
<dbReference type="InterPro" id="IPR020561">
    <property type="entry name" value="PRibGlycinamid_synth_ATP-grasp"/>
</dbReference>
<comment type="cofactor">
    <cofactor evidence="2">
        <name>Mg(2+)</name>
        <dbReference type="ChEBI" id="CHEBI:18420"/>
    </cofactor>
</comment>
<dbReference type="SMART" id="SM01210">
    <property type="entry name" value="GARS_C"/>
    <property type="match status" value="1"/>
</dbReference>
<dbReference type="Pfam" id="PF02844">
    <property type="entry name" value="GARS_N"/>
    <property type="match status" value="1"/>
</dbReference>
<evidence type="ECO:0000256" key="8">
    <source>
        <dbReference type="ARBA" id="ARBA00022755"/>
    </source>
</evidence>
<evidence type="ECO:0000256" key="4">
    <source>
        <dbReference type="ARBA" id="ARBA00013255"/>
    </source>
</evidence>
<keyword evidence="5 14" id="KW-0436">Ligase</keyword>
<evidence type="ECO:0000256" key="14">
    <source>
        <dbReference type="HAMAP-Rule" id="MF_00138"/>
    </source>
</evidence>
<dbReference type="FunFam" id="3.30.470.20:FF:000018">
    <property type="entry name" value="Trifunctional purine biosynthetic protein adenosine-3"/>
    <property type="match status" value="1"/>
</dbReference>
<dbReference type="FunFam" id="3.90.600.10:FF:000001">
    <property type="entry name" value="Trifunctional purine biosynthetic protein adenosine-3"/>
    <property type="match status" value="1"/>
</dbReference>
<dbReference type="Proteomes" id="UP000000719">
    <property type="component" value="Chromosome"/>
</dbReference>
<evidence type="ECO:0000259" key="16">
    <source>
        <dbReference type="PROSITE" id="PS50975"/>
    </source>
</evidence>
<dbReference type="PROSITE" id="PS50975">
    <property type="entry name" value="ATP_GRASP"/>
    <property type="match status" value="1"/>
</dbReference>
<keyword evidence="7 15" id="KW-0547">Nucleotide-binding</keyword>
<dbReference type="InterPro" id="IPR011054">
    <property type="entry name" value="Rudment_hybrid_motif"/>
</dbReference>
<keyword evidence="8 14" id="KW-0658">Purine biosynthesis</keyword>
<dbReference type="SUPFAM" id="SSF51246">
    <property type="entry name" value="Rudiment single hybrid motif"/>
    <property type="match status" value="1"/>
</dbReference>
<comment type="cofactor">
    <cofactor evidence="1">
        <name>Mn(2+)</name>
        <dbReference type="ChEBI" id="CHEBI:29035"/>
    </cofactor>
</comment>
<dbReference type="Gene3D" id="3.40.50.20">
    <property type="match status" value="1"/>
</dbReference>
<dbReference type="Pfam" id="PF01071">
    <property type="entry name" value="GARS_A"/>
    <property type="match status" value="1"/>
</dbReference>
<dbReference type="GO" id="GO:0046872">
    <property type="term" value="F:metal ion binding"/>
    <property type="evidence" value="ECO:0007669"/>
    <property type="project" value="UniProtKB-KW"/>
</dbReference>
<dbReference type="RefSeq" id="WP_015924022.1">
    <property type="nucleotide sequence ID" value="NC_011899.1"/>
</dbReference>
<evidence type="ECO:0000256" key="10">
    <source>
        <dbReference type="ARBA" id="ARBA00023211"/>
    </source>
</evidence>
<evidence type="ECO:0000256" key="3">
    <source>
        <dbReference type="ARBA" id="ARBA00005174"/>
    </source>
</evidence>
<dbReference type="SMART" id="SM01209">
    <property type="entry name" value="GARS_A"/>
    <property type="match status" value="1"/>
</dbReference>
<dbReference type="HAMAP" id="MF_00138">
    <property type="entry name" value="GARS"/>
    <property type="match status" value="1"/>
</dbReference>
<evidence type="ECO:0000256" key="1">
    <source>
        <dbReference type="ARBA" id="ARBA00001936"/>
    </source>
</evidence>
<evidence type="ECO:0000256" key="9">
    <source>
        <dbReference type="ARBA" id="ARBA00022840"/>
    </source>
</evidence>
<keyword evidence="18" id="KW-1185">Reference proteome</keyword>
<dbReference type="PANTHER" id="PTHR43472">
    <property type="entry name" value="PHOSPHORIBOSYLAMINE--GLYCINE LIGASE"/>
    <property type="match status" value="1"/>
</dbReference>
<dbReference type="SUPFAM" id="SSF52440">
    <property type="entry name" value="PreATP-grasp domain"/>
    <property type="match status" value="1"/>
</dbReference>
<keyword evidence="10" id="KW-0464">Manganese</keyword>
<evidence type="ECO:0000256" key="11">
    <source>
        <dbReference type="ARBA" id="ARBA00038345"/>
    </source>
</evidence>
<evidence type="ECO:0000256" key="12">
    <source>
        <dbReference type="ARBA" id="ARBA00042242"/>
    </source>
</evidence>
<comment type="similarity">
    <text evidence="11 14">Belongs to the GARS family.</text>
</comment>
<evidence type="ECO:0000313" key="18">
    <source>
        <dbReference type="Proteomes" id="UP000000719"/>
    </source>
</evidence>
<evidence type="ECO:0000256" key="2">
    <source>
        <dbReference type="ARBA" id="ARBA00001946"/>
    </source>
</evidence>
<dbReference type="InterPro" id="IPR037123">
    <property type="entry name" value="PRibGlycinamide_synth_C_sf"/>
</dbReference>
<comment type="pathway">
    <text evidence="3 14">Purine metabolism; IMP biosynthesis via de novo pathway; N(1)-(5-phospho-D-ribosyl)glycinamide from 5-phospho-alpha-D-ribose 1-diphosphate: step 2/2.</text>
</comment>
<dbReference type="PANTHER" id="PTHR43472:SF1">
    <property type="entry name" value="PHOSPHORIBOSYLAMINE--GLYCINE LIGASE, CHLOROPLASTIC"/>
    <property type="match status" value="1"/>
</dbReference>
<dbReference type="InterPro" id="IPR000115">
    <property type="entry name" value="PRibGlycinamide_synth"/>
</dbReference>
<dbReference type="EMBL" id="CP001098">
    <property type="protein sequence ID" value="ACL71054.1"/>
    <property type="molecule type" value="Genomic_DNA"/>
</dbReference>
<dbReference type="InterPro" id="IPR020562">
    <property type="entry name" value="PRibGlycinamide_synth_N"/>
</dbReference>
<dbReference type="EC" id="6.3.4.13" evidence="4 14"/>
<reference evidence="17 18" key="1">
    <citation type="journal article" date="2009" name="PLoS ONE">
        <title>Genome analysis of the anaerobic thermohalophilic bacterium Halothermothrix orenii.</title>
        <authorList>
            <person name="Mavromatis K."/>
            <person name="Ivanova N."/>
            <person name="Anderson I."/>
            <person name="Lykidis A."/>
            <person name="Hooper S.D."/>
            <person name="Sun H."/>
            <person name="Kunin V."/>
            <person name="Lapidus A."/>
            <person name="Hugenholtz P."/>
            <person name="Patel B."/>
            <person name="Kyrpides N.C."/>
        </authorList>
    </citation>
    <scope>NUCLEOTIDE SEQUENCE [LARGE SCALE GENOMIC DNA]</scope>
    <source>
        <strain evidence="18">H 168 / OCM 544 / DSM 9562</strain>
    </source>
</reference>
<dbReference type="InterPro" id="IPR013815">
    <property type="entry name" value="ATP_grasp_subdomain_1"/>
</dbReference>
<dbReference type="Gene3D" id="3.30.1490.20">
    <property type="entry name" value="ATP-grasp fold, A domain"/>
    <property type="match status" value="1"/>
</dbReference>
<evidence type="ECO:0000256" key="15">
    <source>
        <dbReference type="PROSITE-ProRule" id="PRU00409"/>
    </source>
</evidence>
<dbReference type="InterPro" id="IPR011761">
    <property type="entry name" value="ATP-grasp"/>
</dbReference>
<evidence type="ECO:0000256" key="6">
    <source>
        <dbReference type="ARBA" id="ARBA00022723"/>
    </source>
</evidence>
<dbReference type="FunFam" id="3.30.1490.20:FF:000006">
    <property type="entry name" value="phosphoribosylamine--glycine ligase, chloroplastic-like"/>
    <property type="match status" value="1"/>
</dbReference>
<dbReference type="UniPathway" id="UPA00074">
    <property type="reaction ID" value="UER00125"/>
</dbReference>
<comment type="catalytic activity">
    <reaction evidence="14">
        <text>5-phospho-beta-D-ribosylamine + glycine + ATP = N(1)-(5-phospho-beta-D-ribosyl)glycinamide + ADP + phosphate + H(+)</text>
        <dbReference type="Rhea" id="RHEA:17453"/>
        <dbReference type="ChEBI" id="CHEBI:15378"/>
        <dbReference type="ChEBI" id="CHEBI:30616"/>
        <dbReference type="ChEBI" id="CHEBI:43474"/>
        <dbReference type="ChEBI" id="CHEBI:57305"/>
        <dbReference type="ChEBI" id="CHEBI:58681"/>
        <dbReference type="ChEBI" id="CHEBI:143788"/>
        <dbReference type="ChEBI" id="CHEBI:456216"/>
        <dbReference type="EC" id="6.3.4.13"/>
    </reaction>
</comment>
<proteinExistence type="inferred from homology"/>
<gene>
    <name evidence="14" type="primary">purD</name>
    <name evidence="17" type="ordered locus">Hore_23090</name>
</gene>
<dbReference type="InterPro" id="IPR020559">
    <property type="entry name" value="PRibGlycinamide_synth_CS"/>
</dbReference>
<keyword evidence="6" id="KW-0479">Metal-binding</keyword>
<dbReference type="SUPFAM" id="SSF56059">
    <property type="entry name" value="Glutathione synthetase ATP-binding domain-like"/>
    <property type="match status" value="1"/>
</dbReference>
<dbReference type="Gene3D" id="3.90.600.10">
    <property type="entry name" value="Phosphoribosylglycinamide synthetase, C-terminal domain"/>
    <property type="match status" value="1"/>
</dbReference>
<dbReference type="GO" id="GO:0009113">
    <property type="term" value="P:purine nucleobase biosynthetic process"/>
    <property type="evidence" value="ECO:0007669"/>
    <property type="project" value="InterPro"/>
</dbReference>
<dbReference type="GO" id="GO:0005524">
    <property type="term" value="F:ATP binding"/>
    <property type="evidence" value="ECO:0007669"/>
    <property type="project" value="UniProtKB-UniRule"/>
</dbReference>
<dbReference type="eggNOG" id="COG0151">
    <property type="taxonomic scope" value="Bacteria"/>
</dbReference>
<protein>
    <recommendedName>
        <fullName evidence="4 14">Phosphoribosylamine--glycine ligase</fullName>
        <ecNumber evidence="4 14">6.3.4.13</ecNumber>
    </recommendedName>
    <alternativeName>
        <fullName evidence="14">GARS</fullName>
    </alternativeName>
    <alternativeName>
        <fullName evidence="12 14">Glycinamide ribonucleotide synthetase</fullName>
    </alternativeName>
    <alternativeName>
        <fullName evidence="13 14">Phosphoribosylglycinamide synthetase</fullName>
    </alternativeName>
</protein>
<dbReference type="STRING" id="373903.Hore_23090"/>